<protein>
    <submittedName>
        <fullName evidence="7">(2Fe-2S)-binding protein</fullName>
    </submittedName>
</protein>
<proteinExistence type="predicted"/>
<dbReference type="CDD" id="cd00207">
    <property type="entry name" value="fer2"/>
    <property type="match status" value="1"/>
</dbReference>
<dbReference type="InterPro" id="IPR002888">
    <property type="entry name" value="2Fe-2S-bd"/>
</dbReference>
<dbReference type="Gene3D" id="1.10.150.120">
    <property type="entry name" value="[2Fe-2S]-binding domain"/>
    <property type="match status" value="1"/>
</dbReference>
<dbReference type="Proteomes" id="UP000239731">
    <property type="component" value="Unassembled WGS sequence"/>
</dbReference>
<reference evidence="7 8" key="1">
    <citation type="submission" date="2018-03" db="EMBL/GenBank/DDBJ databases">
        <title>Blue discolouration in mozzarella cheese caused by Pseudomonas fluorescens.</title>
        <authorList>
            <person name="Chiesa F."/>
            <person name="Dalmasso A."/>
            <person name="Lomonaco S."/>
        </authorList>
    </citation>
    <scope>NUCLEOTIDE SEQUENCE [LARGE SCALE GENOMIC DNA]</scope>
    <source>
        <strain evidence="7 8">11293</strain>
    </source>
</reference>
<organism evidence="7 8">
    <name type="scientific">Pseudomonas fluorescens</name>
    <dbReference type="NCBI Taxonomy" id="294"/>
    <lineage>
        <taxon>Bacteria</taxon>
        <taxon>Pseudomonadati</taxon>
        <taxon>Pseudomonadota</taxon>
        <taxon>Gammaproteobacteria</taxon>
        <taxon>Pseudomonadales</taxon>
        <taxon>Pseudomonadaceae</taxon>
        <taxon>Pseudomonas</taxon>
    </lineage>
</organism>
<sequence length="153" mass="16161">MQTLIINGQSHQVDVPQDMPLLWVLRDVLGLTGTKYGCGIAQCGVCTVHLDGQPIRSCVTPVAALTGRSITTIEAIGETAVGQAVQQAWLAHEVVQCGYCQSGQIMAATALLQSQPAPDDQAIDAAMAGNLCRCATYTRIRTAIHSVGRVEEA</sequence>
<evidence type="ECO:0000256" key="5">
    <source>
        <dbReference type="ARBA" id="ARBA00023014"/>
    </source>
</evidence>
<dbReference type="PROSITE" id="PS51085">
    <property type="entry name" value="2FE2S_FER_2"/>
    <property type="match status" value="1"/>
</dbReference>
<dbReference type="InterPro" id="IPR036884">
    <property type="entry name" value="2Fe-2S-bd_dom_sf"/>
</dbReference>
<dbReference type="RefSeq" id="WP_010562382.1">
    <property type="nucleotide sequence ID" value="NZ_CP008896.1"/>
</dbReference>
<dbReference type="PANTHER" id="PTHR44379:SF2">
    <property type="entry name" value="BLR6218 PROTEIN"/>
    <property type="match status" value="1"/>
</dbReference>
<dbReference type="GO" id="GO:0051537">
    <property type="term" value="F:2 iron, 2 sulfur cluster binding"/>
    <property type="evidence" value="ECO:0007669"/>
    <property type="project" value="UniProtKB-KW"/>
</dbReference>
<dbReference type="InterPro" id="IPR001041">
    <property type="entry name" value="2Fe-2S_ferredoxin-type"/>
</dbReference>
<dbReference type="SUPFAM" id="SSF54292">
    <property type="entry name" value="2Fe-2S ferredoxin-like"/>
    <property type="match status" value="1"/>
</dbReference>
<dbReference type="Pfam" id="PF00111">
    <property type="entry name" value="Fer2"/>
    <property type="match status" value="1"/>
</dbReference>
<accession>A0A075P8D9</accession>
<dbReference type="InterPro" id="IPR036010">
    <property type="entry name" value="2Fe-2S_ferredoxin-like_sf"/>
</dbReference>
<dbReference type="FunFam" id="3.10.20.30:FF:000020">
    <property type="entry name" value="Xanthine dehydrogenase iron-sulfur subunit"/>
    <property type="match status" value="1"/>
</dbReference>
<keyword evidence="1" id="KW-0001">2Fe-2S</keyword>
<evidence type="ECO:0000259" key="6">
    <source>
        <dbReference type="PROSITE" id="PS51085"/>
    </source>
</evidence>
<gene>
    <name evidence="7" type="ORF">C7A10_23570</name>
</gene>
<evidence type="ECO:0000256" key="1">
    <source>
        <dbReference type="ARBA" id="ARBA00022714"/>
    </source>
</evidence>
<dbReference type="SUPFAM" id="SSF47741">
    <property type="entry name" value="CO dehydrogenase ISP C-domain like"/>
    <property type="match status" value="1"/>
</dbReference>
<keyword evidence="2" id="KW-0479">Metal-binding</keyword>
<dbReference type="Pfam" id="PF01799">
    <property type="entry name" value="Fer2_2"/>
    <property type="match status" value="1"/>
</dbReference>
<dbReference type="PROSITE" id="PS00197">
    <property type="entry name" value="2FE2S_FER_1"/>
    <property type="match status" value="1"/>
</dbReference>
<dbReference type="EMBL" id="PVUH01000018">
    <property type="protein sequence ID" value="PRW87353.1"/>
    <property type="molecule type" value="Genomic_DNA"/>
</dbReference>
<feature type="domain" description="2Fe-2S ferredoxin-type" evidence="6">
    <location>
        <begin position="1"/>
        <end position="76"/>
    </location>
</feature>
<dbReference type="InterPro" id="IPR006058">
    <property type="entry name" value="2Fe2S_fd_BS"/>
</dbReference>
<evidence type="ECO:0000313" key="7">
    <source>
        <dbReference type="EMBL" id="PRW87353.1"/>
    </source>
</evidence>
<comment type="caution">
    <text evidence="7">The sequence shown here is derived from an EMBL/GenBank/DDBJ whole genome shotgun (WGS) entry which is preliminary data.</text>
</comment>
<evidence type="ECO:0000256" key="4">
    <source>
        <dbReference type="ARBA" id="ARBA00023004"/>
    </source>
</evidence>
<dbReference type="InterPro" id="IPR051452">
    <property type="entry name" value="Diverse_Oxidoreductases"/>
</dbReference>
<keyword evidence="4" id="KW-0408">Iron</keyword>
<dbReference type="Gene3D" id="3.10.20.30">
    <property type="match status" value="1"/>
</dbReference>
<evidence type="ECO:0000313" key="8">
    <source>
        <dbReference type="Proteomes" id="UP000239731"/>
    </source>
</evidence>
<name>A0A075P8D9_PSEFL</name>
<evidence type="ECO:0000256" key="2">
    <source>
        <dbReference type="ARBA" id="ARBA00022723"/>
    </source>
</evidence>
<dbReference type="GeneID" id="45735636"/>
<keyword evidence="5" id="KW-0411">Iron-sulfur</keyword>
<dbReference type="KEGG" id="pfn:HZ99_13870"/>
<dbReference type="GO" id="GO:0046872">
    <property type="term" value="F:metal ion binding"/>
    <property type="evidence" value="ECO:0007669"/>
    <property type="project" value="UniProtKB-KW"/>
</dbReference>
<dbReference type="PANTHER" id="PTHR44379">
    <property type="entry name" value="OXIDOREDUCTASE WITH IRON-SULFUR SUBUNIT"/>
    <property type="match status" value="1"/>
</dbReference>
<dbReference type="GO" id="GO:0016491">
    <property type="term" value="F:oxidoreductase activity"/>
    <property type="evidence" value="ECO:0007669"/>
    <property type="project" value="UniProtKB-KW"/>
</dbReference>
<dbReference type="AlphaFoldDB" id="A0A075P8D9"/>
<evidence type="ECO:0000256" key="3">
    <source>
        <dbReference type="ARBA" id="ARBA00023002"/>
    </source>
</evidence>
<keyword evidence="3" id="KW-0560">Oxidoreductase</keyword>
<dbReference type="InterPro" id="IPR012675">
    <property type="entry name" value="Beta-grasp_dom_sf"/>
</dbReference>